<dbReference type="Proteomes" id="UP001183619">
    <property type="component" value="Unassembled WGS sequence"/>
</dbReference>
<name>A0ABU2B5S5_9CORY</name>
<dbReference type="InterPro" id="IPR038732">
    <property type="entry name" value="HpyO/CreE_NAD-binding"/>
</dbReference>
<evidence type="ECO:0000313" key="2">
    <source>
        <dbReference type="EMBL" id="MDR7353967.1"/>
    </source>
</evidence>
<keyword evidence="3" id="KW-1185">Reference proteome</keyword>
<evidence type="ECO:0000259" key="1">
    <source>
        <dbReference type="Pfam" id="PF13454"/>
    </source>
</evidence>
<dbReference type="PRINTS" id="PR00419">
    <property type="entry name" value="ADXRDTASE"/>
</dbReference>
<dbReference type="Gene3D" id="3.40.50.720">
    <property type="entry name" value="NAD(P)-binding Rossmann-like Domain"/>
    <property type="match status" value="1"/>
</dbReference>
<dbReference type="EMBL" id="JAVDYF010000001">
    <property type="protein sequence ID" value="MDR7353967.1"/>
    <property type="molecule type" value="Genomic_DNA"/>
</dbReference>
<dbReference type="RefSeq" id="WP_277105397.1">
    <property type="nucleotide sequence ID" value="NZ_BAAAJS010000011.1"/>
</dbReference>
<accession>A0ABU2B5S5</accession>
<protein>
    <recommendedName>
        <fullName evidence="1">FAD-dependent urate hydroxylase HpyO/Asp monooxygenase CreE-like FAD/NAD(P)-binding domain-containing protein</fullName>
    </recommendedName>
</protein>
<sequence length="164" mass="17428">MSTLRIAIIGADAAGLYAADLLMRCVEHTIHVDLVDPAPAPIGLGPASRHQPDSHRSRVRVVGNVTIGTAEQPGDLSIDSLRPFYDAVISAPSHSEQQVNAAVAAALWQASAKPARVFSDSVLAFVAHDIAVTVWDNALDLPTDLDFAGWQEKLALARSCGLWV</sequence>
<organism evidence="2 3">
    <name type="scientific">Corynebacterium felinum</name>
    <dbReference type="NCBI Taxonomy" id="131318"/>
    <lineage>
        <taxon>Bacteria</taxon>
        <taxon>Bacillati</taxon>
        <taxon>Actinomycetota</taxon>
        <taxon>Actinomycetes</taxon>
        <taxon>Mycobacteriales</taxon>
        <taxon>Corynebacteriaceae</taxon>
        <taxon>Corynebacterium</taxon>
    </lineage>
</organism>
<evidence type="ECO:0000313" key="3">
    <source>
        <dbReference type="Proteomes" id="UP001183619"/>
    </source>
</evidence>
<dbReference type="Pfam" id="PF13454">
    <property type="entry name" value="NAD_binding_9"/>
    <property type="match status" value="1"/>
</dbReference>
<reference evidence="2 3" key="1">
    <citation type="submission" date="2023-07" db="EMBL/GenBank/DDBJ databases">
        <title>Sequencing the genomes of 1000 actinobacteria strains.</title>
        <authorList>
            <person name="Klenk H.-P."/>
        </authorList>
    </citation>
    <scope>NUCLEOTIDE SEQUENCE [LARGE SCALE GENOMIC DNA]</scope>
    <source>
        <strain evidence="2 3">DSM 44508</strain>
    </source>
</reference>
<gene>
    <name evidence="2" type="ORF">J2S37_000505</name>
</gene>
<comment type="caution">
    <text evidence="2">The sequence shown here is derived from an EMBL/GenBank/DDBJ whole genome shotgun (WGS) entry which is preliminary data.</text>
</comment>
<dbReference type="SUPFAM" id="SSF51971">
    <property type="entry name" value="Nucleotide-binding domain"/>
    <property type="match status" value="1"/>
</dbReference>
<feature type="domain" description="FAD-dependent urate hydroxylase HpyO/Asp monooxygenase CreE-like FAD/NAD(P)-binding" evidence="1">
    <location>
        <begin position="7"/>
        <end position="71"/>
    </location>
</feature>
<proteinExistence type="predicted"/>